<comment type="caution">
    <text evidence="2">The sequence shown here is derived from an EMBL/GenBank/DDBJ whole genome shotgun (WGS) entry which is preliminary data.</text>
</comment>
<dbReference type="Proteomes" id="UP000887116">
    <property type="component" value="Unassembled WGS sequence"/>
</dbReference>
<keyword evidence="1" id="KW-0472">Membrane</keyword>
<dbReference type="EMBL" id="BMAO01011793">
    <property type="protein sequence ID" value="GFQ76585.1"/>
    <property type="molecule type" value="Genomic_DNA"/>
</dbReference>
<keyword evidence="3" id="KW-1185">Reference proteome</keyword>
<sequence>MALTDYEYKKGDGIFHAISEGYKQADDYYGILGAASGAGQYAMNNKWKTAATFAAIAVVTSLTAAYFLSPAYAAFVGTVGTKAATLVSPAITAVSAFLVAHPLVASLIVVAAVAAVIAAPVYAWLNSSKAAQINEVKEEILKVCEKDGDKPKINDGELKINGNASTFLTNIAKVVELVPKEAAKTA</sequence>
<keyword evidence="1" id="KW-0812">Transmembrane</keyword>
<evidence type="ECO:0000313" key="3">
    <source>
        <dbReference type="Proteomes" id="UP000887116"/>
    </source>
</evidence>
<evidence type="ECO:0000256" key="1">
    <source>
        <dbReference type="SAM" id="Phobius"/>
    </source>
</evidence>
<organism evidence="2 3">
    <name type="scientific">Trichonephila clavata</name>
    <name type="common">Joro spider</name>
    <name type="synonym">Nephila clavata</name>
    <dbReference type="NCBI Taxonomy" id="2740835"/>
    <lineage>
        <taxon>Eukaryota</taxon>
        <taxon>Metazoa</taxon>
        <taxon>Ecdysozoa</taxon>
        <taxon>Arthropoda</taxon>
        <taxon>Chelicerata</taxon>
        <taxon>Arachnida</taxon>
        <taxon>Araneae</taxon>
        <taxon>Araneomorphae</taxon>
        <taxon>Entelegynae</taxon>
        <taxon>Araneoidea</taxon>
        <taxon>Nephilidae</taxon>
        <taxon>Trichonephila</taxon>
    </lineage>
</organism>
<evidence type="ECO:0000313" key="2">
    <source>
        <dbReference type="EMBL" id="GFQ76585.1"/>
    </source>
</evidence>
<reference evidence="2" key="1">
    <citation type="submission" date="2020-07" db="EMBL/GenBank/DDBJ databases">
        <title>Multicomponent nature underlies the extraordinary mechanical properties of spider dragline silk.</title>
        <authorList>
            <person name="Kono N."/>
            <person name="Nakamura H."/>
            <person name="Mori M."/>
            <person name="Yoshida Y."/>
            <person name="Ohtoshi R."/>
            <person name="Malay A.D."/>
            <person name="Moran D.A.P."/>
            <person name="Tomita M."/>
            <person name="Numata K."/>
            <person name="Arakawa K."/>
        </authorList>
    </citation>
    <scope>NUCLEOTIDE SEQUENCE</scope>
</reference>
<proteinExistence type="predicted"/>
<keyword evidence="1" id="KW-1133">Transmembrane helix</keyword>
<gene>
    <name evidence="2" type="primary">GF1gp20</name>
    <name evidence="2" type="ORF">TNCT_635351</name>
</gene>
<feature type="transmembrane region" description="Helical" evidence="1">
    <location>
        <begin position="50"/>
        <end position="68"/>
    </location>
</feature>
<dbReference type="OrthoDB" id="10370778at2759"/>
<dbReference type="AlphaFoldDB" id="A0A8X6FC51"/>
<name>A0A8X6FC51_TRICU</name>
<protein>
    <submittedName>
        <fullName evidence="2">Uncharacterized protein GF1gp20</fullName>
    </submittedName>
</protein>
<feature type="transmembrane region" description="Helical" evidence="1">
    <location>
        <begin position="104"/>
        <end position="125"/>
    </location>
</feature>
<accession>A0A8X6FC51</accession>